<accession>A0A6B2M078</accession>
<dbReference type="InterPro" id="IPR036641">
    <property type="entry name" value="HPT_dom_sf"/>
</dbReference>
<dbReference type="EMBL" id="JAAGNX010000001">
    <property type="protein sequence ID" value="NDV61150.1"/>
    <property type="molecule type" value="Genomic_DNA"/>
</dbReference>
<gene>
    <name evidence="3" type="ORF">G0Q06_01660</name>
</gene>
<dbReference type="Pfam" id="PF01627">
    <property type="entry name" value="Hpt"/>
    <property type="match status" value="1"/>
</dbReference>
<feature type="modified residue" description="Phosphohistidine" evidence="1">
    <location>
        <position position="69"/>
    </location>
</feature>
<dbReference type="RefSeq" id="WP_163961818.1">
    <property type="nucleotide sequence ID" value="NZ_JAAGNX010000001.1"/>
</dbReference>
<dbReference type="Gene3D" id="1.20.120.160">
    <property type="entry name" value="HPT domain"/>
    <property type="match status" value="1"/>
</dbReference>
<organism evidence="3 4">
    <name type="scientific">Oceanipulchritudo coccoides</name>
    <dbReference type="NCBI Taxonomy" id="2706888"/>
    <lineage>
        <taxon>Bacteria</taxon>
        <taxon>Pseudomonadati</taxon>
        <taxon>Verrucomicrobiota</taxon>
        <taxon>Opitutia</taxon>
        <taxon>Puniceicoccales</taxon>
        <taxon>Oceanipulchritudinaceae</taxon>
        <taxon>Oceanipulchritudo</taxon>
    </lineage>
</organism>
<feature type="domain" description="HPt" evidence="2">
    <location>
        <begin position="30"/>
        <end position="123"/>
    </location>
</feature>
<keyword evidence="1" id="KW-0597">Phosphoprotein</keyword>
<dbReference type="InterPro" id="IPR008207">
    <property type="entry name" value="Sig_transdc_His_kin_Hpt_dom"/>
</dbReference>
<name>A0A6B2M078_9BACT</name>
<evidence type="ECO:0000313" key="4">
    <source>
        <dbReference type="Proteomes" id="UP000478417"/>
    </source>
</evidence>
<dbReference type="Proteomes" id="UP000478417">
    <property type="component" value="Unassembled WGS sequence"/>
</dbReference>
<evidence type="ECO:0000256" key="1">
    <source>
        <dbReference type="PROSITE-ProRule" id="PRU00110"/>
    </source>
</evidence>
<reference evidence="3 4" key="1">
    <citation type="submission" date="2020-02" db="EMBL/GenBank/DDBJ databases">
        <title>Albibacoteraceae fam. nov., the first described family within the subdivision 4 Verrucomicrobia.</title>
        <authorList>
            <person name="Xi F."/>
        </authorList>
    </citation>
    <scope>NUCLEOTIDE SEQUENCE [LARGE SCALE GENOMIC DNA]</scope>
    <source>
        <strain evidence="3 4">CK1056</strain>
    </source>
</reference>
<dbReference type="SUPFAM" id="SSF47226">
    <property type="entry name" value="Histidine-containing phosphotransfer domain, HPT domain"/>
    <property type="match status" value="1"/>
</dbReference>
<keyword evidence="4" id="KW-1185">Reference proteome</keyword>
<evidence type="ECO:0000259" key="2">
    <source>
        <dbReference type="PROSITE" id="PS50894"/>
    </source>
</evidence>
<evidence type="ECO:0000313" key="3">
    <source>
        <dbReference type="EMBL" id="NDV61150.1"/>
    </source>
</evidence>
<comment type="caution">
    <text evidence="3">The sequence shown here is derived from an EMBL/GenBank/DDBJ whole genome shotgun (WGS) entry which is preliminary data.</text>
</comment>
<dbReference type="GO" id="GO:0004672">
    <property type="term" value="F:protein kinase activity"/>
    <property type="evidence" value="ECO:0007669"/>
    <property type="project" value="UniProtKB-ARBA"/>
</dbReference>
<dbReference type="AlphaFoldDB" id="A0A6B2M078"/>
<proteinExistence type="predicted"/>
<sequence length="128" mass="14108">MLQPDHLDSYAHLLDREQLDMLIEAGGDDSTSLLDEIFGLFESESREKLEELQNYKAQADYEKLGKAAHALAGSSANIGGRELARQAKQIEDLCKSQNGEEAATLVDSLEITYRDTILALKKLSGKPV</sequence>
<dbReference type="GO" id="GO:0000160">
    <property type="term" value="P:phosphorelay signal transduction system"/>
    <property type="evidence" value="ECO:0007669"/>
    <property type="project" value="InterPro"/>
</dbReference>
<protein>
    <submittedName>
        <fullName evidence="3">Hpt domain-containing protein</fullName>
    </submittedName>
</protein>
<dbReference type="PROSITE" id="PS50894">
    <property type="entry name" value="HPT"/>
    <property type="match status" value="1"/>
</dbReference>